<keyword evidence="7" id="KW-1185">Reference proteome</keyword>
<dbReference type="SMART" id="SM00062">
    <property type="entry name" value="PBPb"/>
    <property type="match status" value="1"/>
</dbReference>
<evidence type="ECO:0000259" key="5">
    <source>
        <dbReference type="SMART" id="SM00062"/>
    </source>
</evidence>
<dbReference type="PROSITE" id="PS51257">
    <property type="entry name" value="PROKAR_LIPOPROTEIN"/>
    <property type="match status" value="1"/>
</dbReference>
<accession>A0A510UZR9</accession>
<dbReference type="GO" id="GO:0006865">
    <property type="term" value="P:amino acid transport"/>
    <property type="evidence" value="ECO:0007669"/>
    <property type="project" value="TreeGrafter"/>
</dbReference>
<keyword evidence="3 4" id="KW-0732">Signal</keyword>
<organism evidence="6 7">
    <name type="scientific">Cellulomonas xylanilytica</name>
    <dbReference type="NCBI Taxonomy" id="233583"/>
    <lineage>
        <taxon>Bacteria</taxon>
        <taxon>Bacillati</taxon>
        <taxon>Actinomycetota</taxon>
        <taxon>Actinomycetes</taxon>
        <taxon>Micrococcales</taxon>
        <taxon>Cellulomonadaceae</taxon>
        <taxon>Cellulomonas</taxon>
    </lineage>
</organism>
<dbReference type="GO" id="GO:0030288">
    <property type="term" value="C:outer membrane-bounded periplasmic space"/>
    <property type="evidence" value="ECO:0007669"/>
    <property type="project" value="TreeGrafter"/>
</dbReference>
<dbReference type="InterPro" id="IPR006311">
    <property type="entry name" value="TAT_signal"/>
</dbReference>
<dbReference type="Proteomes" id="UP000321118">
    <property type="component" value="Unassembled WGS sequence"/>
</dbReference>
<dbReference type="EMBL" id="BJUB01000002">
    <property type="protein sequence ID" value="GEK20174.1"/>
    <property type="molecule type" value="Genomic_DNA"/>
</dbReference>
<proteinExistence type="inferred from homology"/>
<dbReference type="Gene3D" id="3.40.190.10">
    <property type="entry name" value="Periplasmic binding protein-like II"/>
    <property type="match status" value="2"/>
</dbReference>
<dbReference type="PROSITE" id="PS51318">
    <property type="entry name" value="TAT"/>
    <property type="match status" value="1"/>
</dbReference>
<feature type="domain" description="Solute-binding protein family 3/N-terminal" evidence="5">
    <location>
        <begin position="85"/>
        <end position="310"/>
    </location>
</feature>
<dbReference type="CDD" id="cd13690">
    <property type="entry name" value="PBP2_GluB"/>
    <property type="match status" value="1"/>
</dbReference>
<protein>
    <submittedName>
        <fullName evidence="6">ABC transporter substrate-binding protein</fullName>
    </submittedName>
</protein>
<gene>
    <name evidence="6" type="ORF">CXY01_06940</name>
</gene>
<dbReference type="AlphaFoldDB" id="A0A510UZR9"/>
<feature type="signal peptide" evidence="4">
    <location>
        <begin position="1"/>
        <end position="29"/>
    </location>
</feature>
<dbReference type="SUPFAM" id="SSF53850">
    <property type="entry name" value="Periplasmic binding protein-like II"/>
    <property type="match status" value="1"/>
</dbReference>
<dbReference type="InterPro" id="IPR051455">
    <property type="entry name" value="Bact_solute-bind_prot3"/>
</dbReference>
<name>A0A510UZR9_9CELL</name>
<reference evidence="6 7" key="1">
    <citation type="submission" date="2019-07" db="EMBL/GenBank/DDBJ databases">
        <title>Whole genome shotgun sequence of Cellulomonas xylanilytica NBRC 101102.</title>
        <authorList>
            <person name="Hosoyama A."/>
            <person name="Uohara A."/>
            <person name="Ohji S."/>
            <person name="Ichikawa N."/>
        </authorList>
    </citation>
    <scope>NUCLEOTIDE SEQUENCE [LARGE SCALE GENOMIC DNA]</scope>
    <source>
        <strain evidence="6 7">NBRC 101102</strain>
    </source>
</reference>
<feature type="chain" id="PRO_5038995277" evidence="4">
    <location>
        <begin position="30"/>
        <end position="327"/>
    </location>
</feature>
<sequence length="327" mass="33881">MTTTRITRLGLGAAVASLALLAGCAGAPAAAPAAQERAAASVDLPATVPANLATATACDDGNESTMSYEPAAGGPTVDAIRARGALHVGVSADTLLMGSRNPLSGQIEGFDIDMLNAVSTAIFGRPTPLQIRVITSAQRLEVLEKHEVDLVARTFTVNCERWETIAFSAEYLTAGQKVLVTRDSDAQSIEDLEGLGDQRVCAPEGTTTLERLQETYPGVEAVAAPTHTGCLVLFQQGKVEAITGDDTILAGFVAQDPYAKVVGDAFSAEPYGIGVAADQVDLVQFVNGVLDQAKADGSWAASYERWLGALGPAPVPPVSVYGRVDGP</sequence>
<evidence type="ECO:0000256" key="2">
    <source>
        <dbReference type="ARBA" id="ARBA00022448"/>
    </source>
</evidence>
<evidence type="ECO:0000313" key="6">
    <source>
        <dbReference type="EMBL" id="GEK20174.1"/>
    </source>
</evidence>
<comment type="caution">
    <text evidence="6">The sequence shown here is derived from an EMBL/GenBank/DDBJ whole genome shotgun (WGS) entry which is preliminary data.</text>
</comment>
<dbReference type="PANTHER" id="PTHR30085">
    <property type="entry name" value="AMINO ACID ABC TRANSPORTER PERMEASE"/>
    <property type="match status" value="1"/>
</dbReference>
<comment type="similarity">
    <text evidence="1">Belongs to the bacterial solute-binding protein 3 family.</text>
</comment>
<evidence type="ECO:0000256" key="4">
    <source>
        <dbReference type="SAM" id="SignalP"/>
    </source>
</evidence>
<evidence type="ECO:0000313" key="7">
    <source>
        <dbReference type="Proteomes" id="UP000321118"/>
    </source>
</evidence>
<dbReference type="GO" id="GO:0005576">
    <property type="term" value="C:extracellular region"/>
    <property type="evidence" value="ECO:0007669"/>
    <property type="project" value="TreeGrafter"/>
</dbReference>
<evidence type="ECO:0000256" key="3">
    <source>
        <dbReference type="ARBA" id="ARBA00022729"/>
    </source>
</evidence>
<evidence type="ECO:0000256" key="1">
    <source>
        <dbReference type="ARBA" id="ARBA00010333"/>
    </source>
</evidence>
<dbReference type="InterPro" id="IPR001638">
    <property type="entry name" value="Solute-binding_3/MltF_N"/>
</dbReference>
<keyword evidence="2" id="KW-0813">Transport</keyword>
<dbReference type="RefSeq" id="WP_246125001.1">
    <property type="nucleotide sequence ID" value="NZ_BJUB01000002.1"/>
</dbReference>
<dbReference type="PANTHER" id="PTHR30085:SF6">
    <property type="entry name" value="ABC TRANSPORTER GLUTAMINE-BINDING PROTEIN GLNH"/>
    <property type="match status" value="1"/>
</dbReference>
<dbReference type="Pfam" id="PF00497">
    <property type="entry name" value="SBP_bac_3"/>
    <property type="match status" value="1"/>
</dbReference>